<comment type="caution">
    <text evidence="2">The sequence shown here is derived from an EMBL/GenBank/DDBJ whole genome shotgun (WGS) entry which is preliminary data.</text>
</comment>
<gene>
    <name evidence="2" type="ORF">GRI38_07785</name>
</gene>
<reference evidence="2 3" key="1">
    <citation type="submission" date="2019-12" db="EMBL/GenBank/DDBJ databases">
        <title>Genomic-based taxomic classification of the family Erythrobacteraceae.</title>
        <authorList>
            <person name="Xu L."/>
        </authorList>
    </citation>
    <scope>NUCLEOTIDE SEQUENCE [LARGE SCALE GENOMIC DNA]</scope>
    <source>
        <strain evidence="2 3">MCCC 1A09962</strain>
    </source>
</reference>
<evidence type="ECO:0000256" key="1">
    <source>
        <dbReference type="SAM" id="SignalP"/>
    </source>
</evidence>
<dbReference type="Proteomes" id="UP000433104">
    <property type="component" value="Unassembled WGS sequence"/>
</dbReference>
<protein>
    <recommendedName>
        <fullName evidence="4">Lipoprotein</fullName>
    </recommendedName>
</protein>
<dbReference type="RefSeq" id="WP_160682273.1">
    <property type="nucleotide sequence ID" value="NZ_WTYW01000001.1"/>
</dbReference>
<evidence type="ECO:0000313" key="2">
    <source>
        <dbReference type="EMBL" id="MXO85932.1"/>
    </source>
</evidence>
<feature type="signal peptide" evidence="1">
    <location>
        <begin position="1"/>
        <end position="19"/>
    </location>
</feature>
<dbReference type="AlphaFoldDB" id="A0A844ZFB7"/>
<name>A0A844ZFB7_9SPHN</name>
<evidence type="ECO:0000313" key="3">
    <source>
        <dbReference type="Proteomes" id="UP000433104"/>
    </source>
</evidence>
<keyword evidence="3" id="KW-1185">Reference proteome</keyword>
<evidence type="ECO:0008006" key="4">
    <source>
        <dbReference type="Google" id="ProtNLM"/>
    </source>
</evidence>
<sequence>MITERIVRLALTASCGMLAACSATGEGSTDRSTQPFAGLPEGETIQFIGTEPFWRGSVADGTATYITPDNQSGTTFDVTRFAGNNGVSFSGSMNDASFDLMVTPGDCSDGMSDVRYPYVATIKLAEETLRGCAWTGDKELLEGAPQQ</sequence>
<accession>A0A844ZFB7</accession>
<feature type="chain" id="PRO_5032541461" description="Lipoprotein" evidence="1">
    <location>
        <begin position="20"/>
        <end position="147"/>
    </location>
</feature>
<dbReference type="PROSITE" id="PS51257">
    <property type="entry name" value="PROKAR_LIPOPROTEIN"/>
    <property type="match status" value="1"/>
</dbReference>
<dbReference type="OrthoDB" id="5489750at2"/>
<keyword evidence="1" id="KW-0732">Signal</keyword>
<proteinExistence type="predicted"/>
<organism evidence="2 3">
    <name type="scientific">Parapontixanthobacter aurantiacus</name>
    <dbReference type="NCBI Taxonomy" id="1463599"/>
    <lineage>
        <taxon>Bacteria</taxon>
        <taxon>Pseudomonadati</taxon>
        <taxon>Pseudomonadota</taxon>
        <taxon>Alphaproteobacteria</taxon>
        <taxon>Sphingomonadales</taxon>
        <taxon>Erythrobacteraceae</taxon>
        <taxon>Parapontixanthobacter</taxon>
    </lineage>
</organism>
<dbReference type="EMBL" id="WTYW01000001">
    <property type="protein sequence ID" value="MXO85932.1"/>
    <property type="molecule type" value="Genomic_DNA"/>
</dbReference>